<reference evidence="2" key="1">
    <citation type="journal article" date="2013" name="Genetics">
        <title>The draft genome and transcriptome of Panagrellus redivivus are shaped by the harsh demands of a free-living lifestyle.</title>
        <authorList>
            <person name="Srinivasan J."/>
            <person name="Dillman A.R."/>
            <person name="Macchietto M.G."/>
            <person name="Heikkinen L."/>
            <person name="Lakso M."/>
            <person name="Fracchia K.M."/>
            <person name="Antoshechkin I."/>
            <person name="Mortazavi A."/>
            <person name="Wong G."/>
            <person name="Sternberg P.W."/>
        </authorList>
    </citation>
    <scope>NUCLEOTIDE SEQUENCE [LARGE SCALE GENOMIC DNA]</scope>
    <source>
        <strain evidence="2">MT8872</strain>
    </source>
</reference>
<proteinExistence type="predicted"/>
<organism evidence="2 3">
    <name type="scientific">Panagrellus redivivus</name>
    <name type="common">Microworm</name>
    <dbReference type="NCBI Taxonomy" id="6233"/>
    <lineage>
        <taxon>Eukaryota</taxon>
        <taxon>Metazoa</taxon>
        <taxon>Ecdysozoa</taxon>
        <taxon>Nematoda</taxon>
        <taxon>Chromadorea</taxon>
        <taxon>Rhabditida</taxon>
        <taxon>Tylenchina</taxon>
        <taxon>Panagrolaimomorpha</taxon>
        <taxon>Panagrolaimoidea</taxon>
        <taxon>Panagrolaimidae</taxon>
        <taxon>Panagrellus</taxon>
    </lineage>
</organism>
<accession>A0A7E4VX45</accession>
<evidence type="ECO:0000313" key="3">
    <source>
        <dbReference type="WBParaSite" id="Pan_g4614.t1"/>
    </source>
</evidence>
<sequence>MEEMFLASKSTQTSDILTARDAKMKLRLDDAQLAELISQLESEKLAAQADYKFAVVQVETRMKIEKAAEIRRVREEKLREIESLSRTHNQQLLAMDEEYERALTSANESGSHLKLEMVKVTDELEQAKRQIETLTSESKTTHDALIQLREEKVVREKLLKTQKAAEHAIKRDEATFSEMKKRLSLLEELNEIILGEYRVLEKARNDLIYAINHKMPEPSPDLLAPYEKSTNLAQQLDEARGRHRKWQK</sequence>
<feature type="coiled-coil region" evidence="1">
    <location>
        <begin position="67"/>
        <end position="144"/>
    </location>
</feature>
<dbReference type="Proteomes" id="UP000492821">
    <property type="component" value="Unassembled WGS sequence"/>
</dbReference>
<keyword evidence="1" id="KW-0175">Coiled coil</keyword>
<evidence type="ECO:0000313" key="2">
    <source>
        <dbReference type="Proteomes" id="UP000492821"/>
    </source>
</evidence>
<name>A0A7E4VX45_PANRE</name>
<reference evidence="3" key="2">
    <citation type="submission" date="2020-10" db="UniProtKB">
        <authorList>
            <consortium name="WormBaseParasite"/>
        </authorList>
    </citation>
    <scope>IDENTIFICATION</scope>
</reference>
<protein>
    <submittedName>
        <fullName evidence="3">Coiled-coil domain-containing protein 176</fullName>
    </submittedName>
</protein>
<keyword evidence="2" id="KW-1185">Reference proteome</keyword>
<dbReference type="AlphaFoldDB" id="A0A7E4VX45"/>
<dbReference type="WBParaSite" id="Pan_g4614.t1">
    <property type="protein sequence ID" value="Pan_g4614.t1"/>
    <property type="gene ID" value="Pan_g4614"/>
</dbReference>
<evidence type="ECO:0000256" key="1">
    <source>
        <dbReference type="SAM" id="Coils"/>
    </source>
</evidence>